<dbReference type="RefSeq" id="WP_125981549.1">
    <property type="nucleotide sequence ID" value="NZ_QXGL01000005.1"/>
</dbReference>
<organism evidence="4 5">
    <name type="scientific">Bifidobacterium goeldii</name>
    <dbReference type="NCBI Taxonomy" id="2306975"/>
    <lineage>
        <taxon>Bacteria</taxon>
        <taxon>Bacillati</taxon>
        <taxon>Actinomycetota</taxon>
        <taxon>Actinomycetes</taxon>
        <taxon>Bifidobacteriales</taxon>
        <taxon>Bifidobacteriaceae</taxon>
        <taxon>Bifidobacterium</taxon>
    </lineage>
</organism>
<gene>
    <name evidence="4" type="ORF">D2E25_1528</name>
</gene>
<feature type="signal peptide" evidence="2">
    <location>
        <begin position="1"/>
        <end position="28"/>
    </location>
</feature>
<dbReference type="Pfam" id="PF18885">
    <property type="entry name" value="DUF5648"/>
    <property type="match status" value="1"/>
</dbReference>
<dbReference type="InterPro" id="IPR043708">
    <property type="entry name" value="DUF5648"/>
</dbReference>
<dbReference type="GO" id="GO:0016787">
    <property type="term" value="F:hydrolase activity"/>
    <property type="evidence" value="ECO:0007669"/>
    <property type="project" value="UniProtKB-KW"/>
</dbReference>
<feature type="chain" id="PRO_5019245032" evidence="2">
    <location>
        <begin position="29"/>
        <end position="323"/>
    </location>
</feature>
<dbReference type="OrthoDB" id="3237485at2"/>
<evidence type="ECO:0000313" key="4">
    <source>
        <dbReference type="EMBL" id="RSX52117.1"/>
    </source>
</evidence>
<accession>A0A430FH13</accession>
<evidence type="ECO:0000256" key="1">
    <source>
        <dbReference type="SAM" id="Coils"/>
    </source>
</evidence>
<keyword evidence="2" id="KW-0732">Signal</keyword>
<dbReference type="EMBL" id="QXGL01000005">
    <property type="protein sequence ID" value="RSX52117.1"/>
    <property type="molecule type" value="Genomic_DNA"/>
</dbReference>
<dbReference type="AlphaFoldDB" id="A0A430FH13"/>
<dbReference type="Gene3D" id="1.20.120.330">
    <property type="entry name" value="Nucleotidyltransferases domain 2"/>
    <property type="match status" value="1"/>
</dbReference>
<dbReference type="Proteomes" id="UP000287533">
    <property type="component" value="Unassembled WGS sequence"/>
</dbReference>
<comment type="caution">
    <text evidence="4">The sequence shown here is derived from an EMBL/GenBank/DDBJ whole genome shotgun (WGS) entry which is preliminary data.</text>
</comment>
<reference evidence="4 5" key="1">
    <citation type="submission" date="2018-09" db="EMBL/GenBank/DDBJ databases">
        <title>Characterization of the phylogenetic diversity of five novel species belonging to the genus Bifidobacterium.</title>
        <authorList>
            <person name="Lugli G.A."/>
            <person name="Duranti S."/>
            <person name="Milani C."/>
        </authorList>
    </citation>
    <scope>NUCLEOTIDE SEQUENCE [LARGE SCALE GENOMIC DNA]</scope>
    <source>
        <strain evidence="4 5">2034B</strain>
    </source>
</reference>
<protein>
    <submittedName>
        <fullName evidence="4">Glycosyl hydrolase family 25</fullName>
    </submittedName>
</protein>
<dbReference type="SUPFAM" id="SSF57997">
    <property type="entry name" value="Tropomyosin"/>
    <property type="match status" value="1"/>
</dbReference>
<evidence type="ECO:0000313" key="5">
    <source>
        <dbReference type="Proteomes" id="UP000287533"/>
    </source>
</evidence>
<feature type="domain" description="DUF5648" evidence="3">
    <location>
        <begin position="189"/>
        <end position="321"/>
    </location>
</feature>
<evidence type="ECO:0000256" key="2">
    <source>
        <dbReference type="SAM" id="SignalP"/>
    </source>
</evidence>
<name>A0A430FH13_9BIFI</name>
<evidence type="ECO:0000259" key="3">
    <source>
        <dbReference type="Pfam" id="PF18885"/>
    </source>
</evidence>
<keyword evidence="1" id="KW-0175">Coiled coil</keyword>
<feature type="coiled-coil region" evidence="1">
    <location>
        <begin position="72"/>
        <end position="151"/>
    </location>
</feature>
<keyword evidence="5" id="KW-1185">Reference proteome</keyword>
<keyword evidence="4" id="KW-0378">Hydrolase</keyword>
<sequence>MMKSFTKVLIASATAFAMMGTLATGASAADLSDTSTLTNAMSNISTTADQSAGTTDAFDTISKALSDTKTAVNTATERLSQAKTRLEALENTPGITPELKTVIQRAEQNIDSHIAALNDANSKLDDVQQKLEKTEQAVQRAQQAIEDAKQVIGKVDSYVQDLEKIFDQIAQGGDTGHHSNQPTGTPIDVYRLYNPNAGVHHYTTSIAERDMLIHAGWNNENTAFKAAKTDATDTNLQPVYREYNPNNGQHNWTLSKGEHDHLVSLGWRNEGIAWYVDPAGQVTVYRMYNPNSGEHLYTTNVNEYVTNAGRGWNPESVAWKGLK</sequence>
<proteinExistence type="predicted"/>